<dbReference type="GeneID" id="13395728"/>
<dbReference type="InParanoid" id="F9X5J8"/>
<gene>
    <name evidence="1" type="ORF">MYCGRDRAFT_91505</name>
</gene>
<dbReference type="AlphaFoldDB" id="F9X5J8"/>
<dbReference type="RefSeq" id="XP_003853718.1">
    <property type="nucleotide sequence ID" value="XM_003853670.1"/>
</dbReference>
<organism evidence="1 2">
    <name type="scientific">Zymoseptoria tritici (strain CBS 115943 / IPO323)</name>
    <name type="common">Speckled leaf blotch fungus</name>
    <name type="synonym">Septoria tritici</name>
    <dbReference type="NCBI Taxonomy" id="336722"/>
    <lineage>
        <taxon>Eukaryota</taxon>
        <taxon>Fungi</taxon>
        <taxon>Dikarya</taxon>
        <taxon>Ascomycota</taxon>
        <taxon>Pezizomycotina</taxon>
        <taxon>Dothideomycetes</taxon>
        <taxon>Dothideomycetidae</taxon>
        <taxon>Mycosphaerellales</taxon>
        <taxon>Mycosphaerellaceae</taxon>
        <taxon>Zymoseptoria</taxon>
    </lineage>
</organism>
<evidence type="ECO:0000313" key="1">
    <source>
        <dbReference type="EMBL" id="EGP88694.1"/>
    </source>
</evidence>
<dbReference type="HOGENOM" id="CLU_2075015_0_0_1"/>
<keyword evidence="2" id="KW-1185">Reference proteome</keyword>
<sequence length="118" mass="13169">MPKVPWMRRTWPGVWVLLGVASIASTVTVSAWVARMSSTSLSYTSRWTFETSTMALWSFTLIAAPYHQLSCFQSLTVWSTVAAECHSALAWYMSHAATQEHALRSSLSTHELDGPCRT</sequence>
<dbReference type="KEGG" id="ztr:MYCGRDRAFT_91505"/>
<name>F9X5J8_ZYMTI</name>
<reference evidence="1 2" key="1">
    <citation type="journal article" date="2011" name="PLoS Genet.">
        <title>Finished genome of the fungal wheat pathogen Mycosphaerella graminicola reveals dispensome structure, chromosome plasticity, and stealth pathogenesis.</title>
        <authorList>
            <person name="Goodwin S.B."/>
            <person name="Ben M'barek S."/>
            <person name="Dhillon B."/>
            <person name="Wittenberg A.H.J."/>
            <person name="Crane C.F."/>
            <person name="Hane J.K."/>
            <person name="Foster A.J."/>
            <person name="Van der Lee T.A.J."/>
            <person name="Grimwood J."/>
            <person name="Aerts A."/>
            <person name="Antoniw J."/>
            <person name="Bailey A."/>
            <person name="Bluhm B."/>
            <person name="Bowler J."/>
            <person name="Bristow J."/>
            <person name="van der Burgt A."/>
            <person name="Canto-Canche B."/>
            <person name="Churchill A.C.L."/>
            <person name="Conde-Ferraez L."/>
            <person name="Cools H.J."/>
            <person name="Coutinho P.M."/>
            <person name="Csukai M."/>
            <person name="Dehal P."/>
            <person name="De Wit P."/>
            <person name="Donzelli B."/>
            <person name="van de Geest H.C."/>
            <person name="van Ham R.C.H.J."/>
            <person name="Hammond-Kosack K.E."/>
            <person name="Henrissat B."/>
            <person name="Kilian A."/>
            <person name="Kobayashi A.K."/>
            <person name="Koopmann E."/>
            <person name="Kourmpetis Y."/>
            <person name="Kuzniar A."/>
            <person name="Lindquist E."/>
            <person name="Lombard V."/>
            <person name="Maliepaard C."/>
            <person name="Martins N."/>
            <person name="Mehrabi R."/>
            <person name="Nap J.P.H."/>
            <person name="Ponomarenko A."/>
            <person name="Rudd J.J."/>
            <person name="Salamov A."/>
            <person name="Schmutz J."/>
            <person name="Schouten H.J."/>
            <person name="Shapiro H."/>
            <person name="Stergiopoulos I."/>
            <person name="Torriani S.F.F."/>
            <person name="Tu H."/>
            <person name="de Vries R.P."/>
            <person name="Waalwijk C."/>
            <person name="Ware S.B."/>
            <person name="Wiebenga A."/>
            <person name="Zwiers L.-H."/>
            <person name="Oliver R.P."/>
            <person name="Grigoriev I.V."/>
            <person name="Kema G.H.J."/>
        </authorList>
    </citation>
    <scope>NUCLEOTIDE SEQUENCE [LARGE SCALE GENOMIC DNA]</scope>
    <source>
        <strain evidence="2">CBS 115943 / IPO323</strain>
    </source>
</reference>
<evidence type="ECO:0000313" key="2">
    <source>
        <dbReference type="Proteomes" id="UP000008062"/>
    </source>
</evidence>
<dbReference type="Proteomes" id="UP000008062">
    <property type="component" value="Chromosome 3"/>
</dbReference>
<proteinExistence type="predicted"/>
<protein>
    <submittedName>
        <fullName evidence="1">Uncharacterized protein</fullName>
    </submittedName>
</protein>
<dbReference type="EMBL" id="CM001198">
    <property type="protein sequence ID" value="EGP88694.1"/>
    <property type="molecule type" value="Genomic_DNA"/>
</dbReference>
<accession>F9X5J8</accession>